<reference evidence="4 5" key="1">
    <citation type="submission" date="2013-09" db="EMBL/GenBank/DDBJ databases">
        <authorList>
            <person name="Zeng Z."/>
            <person name="Chen C."/>
        </authorList>
    </citation>
    <scope>NUCLEOTIDE SEQUENCE [LARGE SCALE GENOMIC DNA]</scope>
    <source>
        <strain evidence="4 5">WB 4.1-42</strain>
    </source>
</reference>
<name>A0A0A2MWB5_9FLAO</name>
<dbReference type="PRINTS" id="PR00080">
    <property type="entry name" value="SDRFAMILY"/>
</dbReference>
<dbReference type="Pfam" id="PF00106">
    <property type="entry name" value="adh_short"/>
    <property type="match status" value="1"/>
</dbReference>
<keyword evidence="2" id="KW-0560">Oxidoreductase</keyword>
<dbReference type="InterPro" id="IPR002347">
    <property type="entry name" value="SDR_fam"/>
</dbReference>
<dbReference type="Gene3D" id="3.40.50.720">
    <property type="entry name" value="NAD(P)-binding Rossmann-like Domain"/>
    <property type="match status" value="1"/>
</dbReference>
<dbReference type="AlphaFoldDB" id="A0A0A2MWB5"/>
<dbReference type="PANTHER" id="PTHR43976:SF16">
    <property type="entry name" value="SHORT-CHAIN DEHYDROGENASE_REDUCTASE FAMILY PROTEIN"/>
    <property type="match status" value="1"/>
</dbReference>
<comment type="caution">
    <text evidence="4">The sequence shown here is derived from an EMBL/GenBank/DDBJ whole genome shotgun (WGS) entry which is preliminary data.</text>
</comment>
<dbReference type="CDD" id="cd05374">
    <property type="entry name" value="17beta-HSD-like_SDR_c"/>
    <property type="match status" value="1"/>
</dbReference>
<dbReference type="PANTHER" id="PTHR43976">
    <property type="entry name" value="SHORT CHAIN DEHYDROGENASE"/>
    <property type="match status" value="1"/>
</dbReference>
<dbReference type="InterPro" id="IPR020904">
    <property type="entry name" value="Sc_DH/Rdtase_CS"/>
</dbReference>
<evidence type="ECO:0000256" key="1">
    <source>
        <dbReference type="ARBA" id="ARBA00006484"/>
    </source>
</evidence>
<dbReference type="SUPFAM" id="SSF51735">
    <property type="entry name" value="NAD(P)-binding Rossmann-fold domains"/>
    <property type="match status" value="1"/>
</dbReference>
<comment type="similarity">
    <text evidence="1 3">Belongs to the short-chain dehydrogenases/reductases (SDR) family.</text>
</comment>
<accession>A0A0A2MWB5</accession>
<evidence type="ECO:0000313" key="5">
    <source>
        <dbReference type="Proteomes" id="UP000030111"/>
    </source>
</evidence>
<organism evidence="4 5">
    <name type="scientific">Flavobacterium subsaxonicum WB 4.1-42 = DSM 21790</name>
    <dbReference type="NCBI Taxonomy" id="1121898"/>
    <lineage>
        <taxon>Bacteria</taxon>
        <taxon>Pseudomonadati</taxon>
        <taxon>Bacteroidota</taxon>
        <taxon>Flavobacteriia</taxon>
        <taxon>Flavobacteriales</taxon>
        <taxon>Flavobacteriaceae</taxon>
        <taxon>Flavobacterium</taxon>
    </lineage>
</organism>
<dbReference type="GO" id="GO:0016491">
    <property type="term" value="F:oxidoreductase activity"/>
    <property type="evidence" value="ECO:0007669"/>
    <property type="project" value="UniProtKB-KW"/>
</dbReference>
<dbReference type="OrthoDB" id="822355at2"/>
<gene>
    <name evidence="4" type="ORF">Q766_12110</name>
</gene>
<sequence>MSKVIFITGGSSGIGKATGEFLLTKGYKVYGTSRDPKKVPGSPFPLVALDVRDTASIKAAVAQVIAEAGTIDVLVNNAGVGITGPLEEIPAEEIKNNFETNLFGPIEVMKAVLPHMRAQKSGLIINVTSIAGYMGLPYRSVYSASKGALELITEALRMEVKGFGITITSVAPGDFATNIASGRYHAPLLKGSAYEVPYGATLDLMNTHVDAGSNPQQMAEAVYAIMKTPNPNVHYKVGVFMQKFSIVLKRILPDKVYEKMLMNHYKL</sequence>
<protein>
    <submittedName>
        <fullName evidence="4">Short-chain dehydrogenase</fullName>
    </submittedName>
</protein>
<dbReference type="EMBL" id="JRLY01000009">
    <property type="protein sequence ID" value="KGO92520.1"/>
    <property type="molecule type" value="Genomic_DNA"/>
</dbReference>
<evidence type="ECO:0000256" key="3">
    <source>
        <dbReference type="RuleBase" id="RU000363"/>
    </source>
</evidence>
<dbReference type="RefSeq" id="WP_026991447.1">
    <property type="nucleotide sequence ID" value="NZ_AUGP01000029.1"/>
</dbReference>
<proteinExistence type="inferred from homology"/>
<keyword evidence="5" id="KW-1185">Reference proteome</keyword>
<dbReference type="PRINTS" id="PR00081">
    <property type="entry name" value="GDHRDH"/>
</dbReference>
<evidence type="ECO:0000313" key="4">
    <source>
        <dbReference type="EMBL" id="KGO92520.1"/>
    </source>
</evidence>
<dbReference type="eggNOG" id="COG4221">
    <property type="taxonomic scope" value="Bacteria"/>
</dbReference>
<evidence type="ECO:0000256" key="2">
    <source>
        <dbReference type="ARBA" id="ARBA00023002"/>
    </source>
</evidence>
<dbReference type="Proteomes" id="UP000030111">
    <property type="component" value="Unassembled WGS sequence"/>
</dbReference>
<dbReference type="InterPro" id="IPR036291">
    <property type="entry name" value="NAD(P)-bd_dom_sf"/>
</dbReference>
<dbReference type="STRING" id="1121898.GCA_000422725_03480"/>
<dbReference type="InterPro" id="IPR051911">
    <property type="entry name" value="SDR_oxidoreductase"/>
</dbReference>
<dbReference type="PROSITE" id="PS00061">
    <property type="entry name" value="ADH_SHORT"/>
    <property type="match status" value="1"/>
</dbReference>